<evidence type="ECO:0000256" key="1">
    <source>
        <dbReference type="ARBA" id="ARBA00009477"/>
    </source>
</evidence>
<name>A0A5B2ZAL1_9GAMM</name>
<comment type="similarity">
    <text evidence="1">Belongs to the membrane fusion protein (MFP) (TC 8.A.1) family.</text>
</comment>
<dbReference type="NCBIfam" id="TIGR01730">
    <property type="entry name" value="RND_mfp"/>
    <property type="match status" value="1"/>
</dbReference>
<dbReference type="GO" id="GO:0015562">
    <property type="term" value="F:efflux transmembrane transporter activity"/>
    <property type="evidence" value="ECO:0007669"/>
    <property type="project" value="TreeGrafter"/>
</dbReference>
<feature type="domain" description="YknX-like C-terminal permuted SH3-like" evidence="5">
    <location>
        <begin position="283"/>
        <end position="352"/>
    </location>
</feature>
<dbReference type="AlphaFoldDB" id="A0A5B2ZAL1"/>
<feature type="domain" description="CzcB-like barrel-sandwich hybrid" evidence="4">
    <location>
        <begin position="59"/>
        <end position="193"/>
    </location>
</feature>
<accession>A0A5B2ZAL1</accession>
<proteinExistence type="inferred from homology"/>
<keyword evidence="3" id="KW-0732">Signal</keyword>
<dbReference type="Pfam" id="PF25973">
    <property type="entry name" value="BSH_CzcB"/>
    <property type="match status" value="1"/>
</dbReference>
<dbReference type="PANTHER" id="PTHR30469">
    <property type="entry name" value="MULTIDRUG RESISTANCE PROTEIN MDTA"/>
    <property type="match status" value="1"/>
</dbReference>
<feature type="signal peptide" evidence="3">
    <location>
        <begin position="1"/>
        <end position="24"/>
    </location>
</feature>
<dbReference type="Gene3D" id="1.10.287.470">
    <property type="entry name" value="Helix hairpin bin"/>
    <property type="match status" value="1"/>
</dbReference>
<sequence>MNRVVRFAVSFQFLLACAGVPAQAPPTQPPARVQTAAVVQAEFAPLHWAPGTVASREDARVAAEIGGRVVEIAEVGSAVRKGEPLARLDDAEFRLRERQARADLSRIQAQLDLVRKQEERYLTLVRDGVISGAQLDQVIAERRMREQDLDAARVALEQARLRLRQAQVRAPFDGIVVERLVEQGEYLALGAPVARLVNTGALEVRTRAPVTLAGRLRPGDGVTLRVAGRSSAHRLDVVVPVGDEASRQLELRFALTPDQAAKTGLAVGAAVQVGVPSDEPRRALAVPRDALVMRKEGTHVMRVAEGDVAQRVPVDTGAAAGDLVEVRGALRAGDRLVVRGSERLQSGQRVSVADGGTPAAVAATARPRP</sequence>
<dbReference type="Gene3D" id="2.40.50.100">
    <property type="match status" value="1"/>
</dbReference>
<evidence type="ECO:0000259" key="5">
    <source>
        <dbReference type="Pfam" id="PF25989"/>
    </source>
</evidence>
<evidence type="ECO:0000256" key="3">
    <source>
        <dbReference type="SAM" id="SignalP"/>
    </source>
</evidence>
<dbReference type="PANTHER" id="PTHR30469:SF15">
    <property type="entry name" value="HLYD FAMILY OF SECRETION PROTEINS"/>
    <property type="match status" value="1"/>
</dbReference>
<evidence type="ECO:0000256" key="2">
    <source>
        <dbReference type="SAM" id="MobiDB-lite"/>
    </source>
</evidence>
<dbReference type="GO" id="GO:1990281">
    <property type="term" value="C:efflux pump complex"/>
    <property type="evidence" value="ECO:0007669"/>
    <property type="project" value="TreeGrafter"/>
</dbReference>
<reference evidence="6 7" key="2">
    <citation type="submission" date="2019-09" db="EMBL/GenBank/DDBJ databases">
        <authorList>
            <person name="Mazur A."/>
        </authorList>
    </citation>
    <scope>NUCLEOTIDE SEQUENCE [LARGE SCALE GENOMIC DNA]</scope>
    <source>
        <strain evidence="6 7">3729k</strain>
    </source>
</reference>
<dbReference type="Pfam" id="PF25989">
    <property type="entry name" value="YknX_C"/>
    <property type="match status" value="1"/>
</dbReference>
<reference evidence="6 7" key="1">
    <citation type="submission" date="2019-09" db="EMBL/GenBank/DDBJ databases">
        <title>Arenimonas chukotkensis sp. nov., a bacterium isolated from Chukotka hot spring, Arctic region, Russia.</title>
        <authorList>
            <person name="Zayulina K.S."/>
            <person name="Prokofeva M.I."/>
            <person name="Elcheninov A.G."/>
            <person name="Novikov A."/>
            <person name="Kochetkova T.V."/>
            <person name="Kublanov I.V."/>
        </authorList>
    </citation>
    <scope>NUCLEOTIDE SEQUENCE [LARGE SCALE GENOMIC DNA]</scope>
    <source>
        <strain evidence="6 7">3729k</strain>
    </source>
</reference>
<feature type="region of interest" description="Disordered" evidence="2">
    <location>
        <begin position="348"/>
        <end position="369"/>
    </location>
</feature>
<dbReference type="SUPFAM" id="SSF111369">
    <property type="entry name" value="HlyD-like secretion proteins"/>
    <property type="match status" value="1"/>
</dbReference>
<protein>
    <submittedName>
        <fullName evidence="6">Efflux RND transporter periplasmic adaptor subunit</fullName>
    </submittedName>
</protein>
<organism evidence="6 7">
    <name type="scientific">Arenimonas fontis</name>
    <dbReference type="NCBI Taxonomy" id="2608255"/>
    <lineage>
        <taxon>Bacteria</taxon>
        <taxon>Pseudomonadati</taxon>
        <taxon>Pseudomonadota</taxon>
        <taxon>Gammaproteobacteria</taxon>
        <taxon>Lysobacterales</taxon>
        <taxon>Lysobacteraceae</taxon>
        <taxon>Arenimonas</taxon>
    </lineage>
</organism>
<dbReference type="InterPro" id="IPR058637">
    <property type="entry name" value="YknX-like_C"/>
</dbReference>
<dbReference type="EMBL" id="VUOD01000009">
    <property type="protein sequence ID" value="KAA2284161.1"/>
    <property type="molecule type" value="Genomic_DNA"/>
</dbReference>
<evidence type="ECO:0000313" key="7">
    <source>
        <dbReference type="Proteomes" id="UP000322165"/>
    </source>
</evidence>
<feature type="compositionally biased region" description="Low complexity" evidence="2">
    <location>
        <begin position="352"/>
        <end position="369"/>
    </location>
</feature>
<dbReference type="RefSeq" id="WP_149861166.1">
    <property type="nucleotide sequence ID" value="NZ_VUOD01000009.1"/>
</dbReference>
<dbReference type="Gene3D" id="2.40.30.170">
    <property type="match status" value="1"/>
</dbReference>
<evidence type="ECO:0000313" key="6">
    <source>
        <dbReference type="EMBL" id="KAA2284161.1"/>
    </source>
</evidence>
<comment type="caution">
    <text evidence="6">The sequence shown here is derived from an EMBL/GenBank/DDBJ whole genome shotgun (WGS) entry which is preliminary data.</text>
</comment>
<dbReference type="PROSITE" id="PS51257">
    <property type="entry name" value="PROKAR_LIPOPROTEIN"/>
    <property type="match status" value="1"/>
</dbReference>
<dbReference type="Gene3D" id="2.40.420.20">
    <property type="match status" value="1"/>
</dbReference>
<keyword evidence="7" id="KW-1185">Reference proteome</keyword>
<dbReference type="InterPro" id="IPR006143">
    <property type="entry name" value="RND_pump_MFP"/>
</dbReference>
<gene>
    <name evidence="6" type="ORF">F0415_10455</name>
</gene>
<feature type="chain" id="PRO_5022868390" evidence="3">
    <location>
        <begin position="25"/>
        <end position="369"/>
    </location>
</feature>
<dbReference type="InterPro" id="IPR058647">
    <property type="entry name" value="BSH_CzcB-like"/>
</dbReference>
<dbReference type="Proteomes" id="UP000322165">
    <property type="component" value="Unassembled WGS sequence"/>
</dbReference>
<evidence type="ECO:0000259" key="4">
    <source>
        <dbReference type="Pfam" id="PF25973"/>
    </source>
</evidence>